<comment type="caution">
    <text evidence="2">The sequence shown here is derived from an EMBL/GenBank/DDBJ whole genome shotgun (WGS) entry which is preliminary data.</text>
</comment>
<gene>
    <name evidence="2" type="ORF">BWK62_09325</name>
</gene>
<protein>
    <submittedName>
        <fullName evidence="2">Uncharacterized protein</fullName>
    </submittedName>
</protein>
<feature type="coiled-coil region" evidence="1">
    <location>
        <begin position="77"/>
        <end position="132"/>
    </location>
</feature>
<accession>A0A246G9U3</accession>
<organism evidence="2 3">
    <name type="scientific">Flavobacterium columnare</name>
    <dbReference type="NCBI Taxonomy" id="996"/>
    <lineage>
        <taxon>Bacteria</taxon>
        <taxon>Pseudomonadati</taxon>
        <taxon>Bacteroidota</taxon>
        <taxon>Flavobacteriia</taxon>
        <taxon>Flavobacteriales</taxon>
        <taxon>Flavobacteriaceae</taxon>
        <taxon>Flavobacterium</taxon>
    </lineage>
</organism>
<evidence type="ECO:0000313" key="2">
    <source>
        <dbReference type="EMBL" id="OWP76528.1"/>
    </source>
</evidence>
<evidence type="ECO:0000256" key="1">
    <source>
        <dbReference type="SAM" id="Coils"/>
    </source>
</evidence>
<sequence>MDLDAELARAMRQLKQRDVDTFPCEVVSVDKAKGTCTVSDETLQYTDVRLTAIIEENAKAFFLYPKVGSQVLVSPINEDLTKLYVEAYSEIESMEVQVETTQFTIDKDGFLLQKENETLKALLVDLIEAIENQSYAVSTTGSATAQTGSTTLLNNKADFTKIKERFKQFLK</sequence>
<keyword evidence="1" id="KW-0175">Coiled coil</keyword>
<dbReference type="Proteomes" id="UP000198034">
    <property type="component" value="Unassembled WGS sequence"/>
</dbReference>
<dbReference type="AlphaFoldDB" id="A0A246G9U3"/>
<reference evidence="2 3" key="1">
    <citation type="journal article" date="2017" name="Infect. Genet. Evol.">
        <title>Comparative genome analysis of fish pathogen Flavobacterium columnare reveals extensive sequence diversity within the species.</title>
        <authorList>
            <person name="Kayansamruaj P."/>
            <person name="Dong H.T."/>
            <person name="Hirono I."/>
            <person name="Kondo H."/>
            <person name="Senapin S."/>
            <person name="Rodkhum C."/>
        </authorList>
    </citation>
    <scope>NUCLEOTIDE SEQUENCE [LARGE SCALE GENOMIC DNA]</scope>
    <source>
        <strain evidence="2 3">1214</strain>
    </source>
</reference>
<proteinExistence type="predicted"/>
<dbReference type="EMBL" id="MTCY01000025">
    <property type="protein sequence ID" value="OWP76528.1"/>
    <property type="molecule type" value="Genomic_DNA"/>
</dbReference>
<evidence type="ECO:0000313" key="3">
    <source>
        <dbReference type="Proteomes" id="UP000198034"/>
    </source>
</evidence>
<name>A0A246G9U3_9FLAO</name>